<name>A0A4Y4D253_ZOORA</name>
<dbReference type="RefSeq" id="WP_141354964.1">
    <property type="nucleotide sequence ID" value="NZ_BJNV01000109.1"/>
</dbReference>
<gene>
    <name evidence="8 10" type="primary">vapC</name>
    <name evidence="10" type="ORF">ZRA01_37360</name>
</gene>
<comment type="cofactor">
    <cofactor evidence="1 8">
        <name>Mg(2+)</name>
        <dbReference type="ChEBI" id="CHEBI:18420"/>
    </cofactor>
</comment>
<proteinExistence type="inferred from homology"/>
<keyword evidence="8" id="KW-0800">Toxin</keyword>
<dbReference type="HAMAP" id="MF_00265">
    <property type="entry name" value="VapC_Nob1"/>
    <property type="match status" value="1"/>
</dbReference>
<evidence type="ECO:0000256" key="8">
    <source>
        <dbReference type="HAMAP-Rule" id="MF_00265"/>
    </source>
</evidence>
<dbReference type="PANTHER" id="PTHR33653:SF1">
    <property type="entry name" value="RIBONUCLEASE VAPC2"/>
    <property type="match status" value="1"/>
</dbReference>
<keyword evidence="4 8" id="KW-0479">Metal-binding</keyword>
<keyword evidence="6 8" id="KW-0460">Magnesium</keyword>
<feature type="binding site" evidence="8">
    <location>
        <position position="102"/>
    </location>
    <ligand>
        <name>Mg(2+)</name>
        <dbReference type="ChEBI" id="CHEBI:18420"/>
    </ligand>
</feature>
<dbReference type="Proteomes" id="UP000318422">
    <property type="component" value="Unassembled WGS sequence"/>
</dbReference>
<comment type="caution">
    <text evidence="10">The sequence shown here is derived from an EMBL/GenBank/DDBJ whole genome shotgun (WGS) entry which is preliminary data.</text>
</comment>
<evidence type="ECO:0000256" key="5">
    <source>
        <dbReference type="ARBA" id="ARBA00022801"/>
    </source>
</evidence>
<protein>
    <recommendedName>
        <fullName evidence="8">Ribonuclease VapC</fullName>
        <shortName evidence="8">RNase VapC</shortName>
        <ecNumber evidence="8">3.1.-.-</ecNumber>
    </recommendedName>
    <alternativeName>
        <fullName evidence="8">Toxin VapC</fullName>
    </alternativeName>
</protein>
<evidence type="ECO:0000313" key="10">
    <source>
        <dbReference type="EMBL" id="GEC97663.1"/>
    </source>
</evidence>
<evidence type="ECO:0000256" key="6">
    <source>
        <dbReference type="ARBA" id="ARBA00022842"/>
    </source>
</evidence>
<evidence type="ECO:0000256" key="7">
    <source>
        <dbReference type="ARBA" id="ARBA00038093"/>
    </source>
</evidence>
<dbReference type="GO" id="GO:0004540">
    <property type="term" value="F:RNA nuclease activity"/>
    <property type="evidence" value="ECO:0007669"/>
    <property type="project" value="InterPro"/>
</dbReference>
<keyword evidence="5 8" id="KW-0378">Hydrolase</keyword>
<reference evidence="10 11" key="1">
    <citation type="submission" date="2019-06" db="EMBL/GenBank/DDBJ databases">
        <title>Whole genome shotgun sequence of Zoogloea ramigera NBRC 15342.</title>
        <authorList>
            <person name="Hosoyama A."/>
            <person name="Uohara A."/>
            <person name="Ohji S."/>
            <person name="Ichikawa N."/>
        </authorList>
    </citation>
    <scope>NUCLEOTIDE SEQUENCE [LARGE SCALE GENOMIC DNA]</scope>
    <source>
        <strain evidence="10 11">NBRC 15342</strain>
    </source>
</reference>
<feature type="binding site" evidence="8">
    <location>
        <position position="5"/>
    </location>
    <ligand>
        <name>Mg(2+)</name>
        <dbReference type="ChEBI" id="CHEBI:18420"/>
    </ligand>
</feature>
<comment type="similarity">
    <text evidence="7 8">Belongs to the PINc/VapC protein family.</text>
</comment>
<accession>A0A4Y4D253</accession>
<evidence type="ECO:0000313" key="11">
    <source>
        <dbReference type="Proteomes" id="UP000318422"/>
    </source>
</evidence>
<keyword evidence="2 8" id="KW-1277">Toxin-antitoxin system</keyword>
<dbReference type="GO" id="GO:0090729">
    <property type="term" value="F:toxin activity"/>
    <property type="evidence" value="ECO:0007669"/>
    <property type="project" value="UniProtKB-KW"/>
</dbReference>
<evidence type="ECO:0000256" key="1">
    <source>
        <dbReference type="ARBA" id="ARBA00001946"/>
    </source>
</evidence>
<dbReference type="AlphaFoldDB" id="A0A4Y4D253"/>
<comment type="function">
    <text evidence="8">Toxic component of a toxin-antitoxin (TA) system. An RNase.</text>
</comment>
<evidence type="ECO:0000256" key="2">
    <source>
        <dbReference type="ARBA" id="ARBA00022649"/>
    </source>
</evidence>
<feature type="domain" description="PIN" evidence="9">
    <location>
        <begin position="2"/>
        <end position="127"/>
    </location>
</feature>
<dbReference type="Gene3D" id="3.40.50.1010">
    <property type="entry name" value="5'-nuclease"/>
    <property type="match status" value="1"/>
</dbReference>
<dbReference type="EMBL" id="BJNV01000109">
    <property type="protein sequence ID" value="GEC97663.1"/>
    <property type="molecule type" value="Genomic_DNA"/>
</dbReference>
<dbReference type="Pfam" id="PF01850">
    <property type="entry name" value="PIN"/>
    <property type="match status" value="1"/>
</dbReference>
<dbReference type="GO" id="GO:0016787">
    <property type="term" value="F:hydrolase activity"/>
    <property type="evidence" value="ECO:0007669"/>
    <property type="project" value="UniProtKB-KW"/>
</dbReference>
<dbReference type="OrthoDB" id="9804823at2"/>
<dbReference type="GO" id="GO:0000287">
    <property type="term" value="F:magnesium ion binding"/>
    <property type="evidence" value="ECO:0007669"/>
    <property type="project" value="UniProtKB-UniRule"/>
</dbReference>
<dbReference type="InterPro" id="IPR050556">
    <property type="entry name" value="Type_II_TA_system_RNase"/>
</dbReference>
<organism evidence="10 11">
    <name type="scientific">Zoogloea ramigera</name>
    <dbReference type="NCBI Taxonomy" id="350"/>
    <lineage>
        <taxon>Bacteria</taxon>
        <taxon>Pseudomonadati</taxon>
        <taxon>Pseudomonadota</taxon>
        <taxon>Betaproteobacteria</taxon>
        <taxon>Rhodocyclales</taxon>
        <taxon>Zoogloeaceae</taxon>
        <taxon>Zoogloea</taxon>
    </lineage>
</organism>
<sequence>MYLLDTNVVSELRKGPRANEGVVSFFAALKPEDIYLAVQTIGELRRGLDTIRGRDDEDQASRVEAWLDLIVTDHAARILGFDLDCAQVWGRLLSPNPRRPIDKQIAAIGLIYNLTVVTRNTADFARTGVRLLNPFT</sequence>
<evidence type="ECO:0000259" key="9">
    <source>
        <dbReference type="Pfam" id="PF01850"/>
    </source>
</evidence>
<dbReference type="InterPro" id="IPR022907">
    <property type="entry name" value="VapC_family"/>
</dbReference>
<dbReference type="EC" id="3.1.-.-" evidence="8"/>
<dbReference type="PANTHER" id="PTHR33653">
    <property type="entry name" value="RIBONUCLEASE VAPC2"/>
    <property type="match status" value="1"/>
</dbReference>
<keyword evidence="3 8" id="KW-0540">Nuclease</keyword>
<dbReference type="CDD" id="cd18746">
    <property type="entry name" value="PIN_VapC4-5_FitB-like"/>
    <property type="match status" value="1"/>
</dbReference>
<keyword evidence="11" id="KW-1185">Reference proteome</keyword>
<dbReference type="InterPro" id="IPR029060">
    <property type="entry name" value="PIN-like_dom_sf"/>
</dbReference>
<dbReference type="SUPFAM" id="SSF88723">
    <property type="entry name" value="PIN domain-like"/>
    <property type="match status" value="1"/>
</dbReference>
<evidence type="ECO:0000256" key="3">
    <source>
        <dbReference type="ARBA" id="ARBA00022722"/>
    </source>
</evidence>
<evidence type="ECO:0000256" key="4">
    <source>
        <dbReference type="ARBA" id="ARBA00022723"/>
    </source>
</evidence>
<dbReference type="InterPro" id="IPR002716">
    <property type="entry name" value="PIN_dom"/>
</dbReference>